<organism evidence="2 3">
    <name type="scientific">Salinispora arenicola</name>
    <dbReference type="NCBI Taxonomy" id="168697"/>
    <lineage>
        <taxon>Bacteria</taxon>
        <taxon>Bacillati</taxon>
        <taxon>Actinomycetota</taxon>
        <taxon>Actinomycetes</taxon>
        <taxon>Micromonosporales</taxon>
        <taxon>Micromonosporaceae</taxon>
        <taxon>Salinispora</taxon>
    </lineage>
</organism>
<accession>A0A542XLI2</accession>
<protein>
    <recommendedName>
        <fullName evidence="1">SnoaL-like domain-containing protein</fullName>
    </recommendedName>
</protein>
<gene>
    <name evidence="2" type="ORF">FB564_1818</name>
</gene>
<evidence type="ECO:0000259" key="1">
    <source>
        <dbReference type="Pfam" id="PF12680"/>
    </source>
</evidence>
<evidence type="ECO:0000313" key="3">
    <source>
        <dbReference type="Proteomes" id="UP000315983"/>
    </source>
</evidence>
<dbReference type="Proteomes" id="UP000315983">
    <property type="component" value="Unassembled WGS sequence"/>
</dbReference>
<feature type="domain" description="SnoaL-like" evidence="1">
    <location>
        <begin position="39"/>
        <end position="129"/>
    </location>
</feature>
<evidence type="ECO:0000313" key="2">
    <source>
        <dbReference type="EMBL" id="TQL36708.1"/>
    </source>
</evidence>
<sequence>MSADFLWNHLVCSPGGTDVASEMVTNMNEHVTIVEGQRDADNTHGLEAFVNTCAVDARIHRRDGSQITGREALRDAYVDQFSEGRCRAEIINRMEEGDWVIDHETAHGLADEPVRVLVAYRVRAGLIDRVHFFG</sequence>
<dbReference type="InterPro" id="IPR032710">
    <property type="entry name" value="NTF2-like_dom_sf"/>
</dbReference>
<proteinExistence type="predicted"/>
<dbReference type="InterPro" id="IPR037401">
    <property type="entry name" value="SnoaL-like"/>
</dbReference>
<dbReference type="EMBL" id="VFOL01000001">
    <property type="protein sequence ID" value="TQL36708.1"/>
    <property type="molecule type" value="Genomic_DNA"/>
</dbReference>
<dbReference type="SUPFAM" id="SSF54427">
    <property type="entry name" value="NTF2-like"/>
    <property type="match status" value="1"/>
</dbReference>
<dbReference type="AlphaFoldDB" id="A0A542XLI2"/>
<dbReference type="Pfam" id="PF12680">
    <property type="entry name" value="SnoaL_2"/>
    <property type="match status" value="1"/>
</dbReference>
<dbReference type="Gene3D" id="3.10.450.50">
    <property type="match status" value="1"/>
</dbReference>
<comment type="caution">
    <text evidence="2">The sequence shown here is derived from an EMBL/GenBank/DDBJ whole genome shotgun (WGS) entry which is preliminary data.</text>
</comment>
<reference evidence="2 3" key="1">
    <citation type="submission" date="2019-06" db="EMBL/GenBank/DDBJ databases">
        <title>Sequencing the genomes of 1000 actinobacteria strains.</title>
        <authorList>
            <person name="Klenk H.-P."/>
        </authorList>
    </citation>
    <scope>NUCLEOTIDE SEQUENCE [LARGE SCALE GENOMIC DNA]</scope>
    <source>
        <strain evidence="2 3">DSM 44819</strain>
    </source>
</reference>
<name>A0A542XLI2_SALAC</name>